<dbReference type="SUPFAM" id="SSF49299">
    <property type="entry name" value="PKD domain"/>
    <property type="match status" value="1"/>
</dbReference>
<dbReference type="Gene3D" id="2.60.40.10">
    <property type="entry name" value="Immunoglobulins"/>
    <property type="match status" value="1"/>
</dbReference>
<dbReference type="Proteomes" id="UP000054388">
    <property type="component" value="Unassembled WGS sequence"/>
</dbReference>
<comment type="caution">
    <text evidence="1">The sequence shown here is derived from an EMBL/GenBank/DDBJ whole genome shotgun (WGS) entry which is preliminary data.</text>
</comment>
<dbReference type="CDD" id="cd00146">
    <property type="entry name" value="PKD"/>
    <property type="match status" value="1"/>
</dbReference>
<dbReference type="EMBL" id="LMAI01000008">
    <property type="protein sequence ID" value="KUJ55326.1"/>
    <property type="molecule type" value="Genomic_DNA"/>
</dbReference>
<dbReference type="AlphaFoldDB" id="A0A101CFJ5"/>
<sequence>MNAKLDNITTQYRKFNENQVLTEGQLNEFIDYFEDQDRLSRTQLSGVGIVCGFKSIFFDAAASKDAAVMREIFKGKEIEPKDYLDTIVITQGAGVTTDGDLITLRRKIEKTVANSDKKVIETLIDFDTNAYRYYRSYESDIQYSYFNIDKQQIPLLEIITQQDYDLLKSQGAKVDDFKDVKGIEKLNDKIVILYLESYSNEESPCEDADCDNAGAEQVSNLKVLLADSKVAKDLLSRGDAKDALYQLHNRYEELFDNLPKIEAKRVILDASITTPSQLKTRFYDSINAVPALVDGFDKISATFNLNDTSINAKISSLLNTSTLSLGDYQYRYDLFKDLIDTYNEIKGLLLHFDAECCPSINSFPKHLMLGAVGATLELGEKTDLRHSFYHSPVTTSDDENYERVIMLIKRFIEKVNKFKSHNGPVKITPSNLYVRLGNKAVPYYYNVDQPLLAQWNFEKTKTDRETYNLSYHTTNLSGDDYVQNPLNYNIDNYDFYRIEGHLGLPYETAVQNINDLKVKYGLPFDVAVLLLNKGEKRDDNLPSEPRKLSIEDLRKRLVSISDDISKEKGDYKSTLFNLSKLDSDLKLLNKATFAAPGSDKEVVVVKEDPKKEEISTELLSEFLERKSGLEHLAGVERGGLFLLIAESEANNQVLADFSLPYLCCSKKDPVFLVLPASQLCQNDAPIAMTMVPLDGEVKAFVNGIQIQAITKSGGQNFFDPGLVGSAYFGQTITFTVNDEPVETQMVINAEPVITVTPGEVVYGEDANAPQAIVTFNVSGYQNGYTYNWDFDDDSTDNPVPVNGMVTHTYFLGAAGQEDVFKPTLTVINQNGCSTTFQMAPITLKLVINKNTRIFIYFDASGSMNSTLSPLNDMRANLLKNRLLPLYGNDSAAYDEKVKVISYSDERTFNVLNMQGQAAPEGNVIVLVFQDEADSIYHPYNGPITNRTSAFSSDIQALKNRIANNFGTNNPNYYRGVIFQVDGNTAFQQLMMAVENGSNASYPSQYNLQSEALAGKVKFKYNVPDGEISTKYLERVVEALEELGYNIP</sequence>
<dbReference type="InterPro" id="IPR035986">
    <property type="entry name" value="PKD_dom_sf"/>
</dbReference>
<name>A0A101CFJ5_9FLAO</name>
<dbReference type="RefSeq" id="WP_059137316.1">
    <property type="nucleotide sequence ID" value="NZ_LMAI01000008.1"/>
</dbReference>
<gene>
    <name evidence="1" type="ORF">AR686_13725</name>
</gene>
<organism evidence="1 2">
    <name type="scientific">Chryseobacterium aquaticum subsp. greenlandense</name>
    <dbReference type="NCBI Taxonomy" id="345663"/>
    <lineage>
        <taxon>Bacteria</taxon>
        <taxon>Pseudomonadati</taxon>
        <taxon>Bacteroidota</taxon>
        <taxon>Flavobacteriia</taxon>
        <taxon>Flavobacteriales</taxon>
        <taxon>Weeksellaceae</taxon>
        <taxon>Chryseobacterium group</taxon>
        <taxon>Chryseobacterium</taxon>
    </lineage>
</organism>
<evidence type="ECO:0000313" key="2">
    <source>
        <dbReference type="Proteomes" id="UP000054388"/>
    </source>
</evidence>
<reference evidence="1 2" key="1">
    <citation type="submission" date="2015-10" db="EMBL/GenBank/DDBJ databases">
        <title>Genome sequence of Chryseobacterium greenlandense.</title>
        <authorList>
            <person name="Newman J."/>
            <person name="Fischer K."/>
            <person name="Miller J."/>
        </authorList>
    </citation>
    <scope>NUCLEOTIDE SEQUENCE [LARGE SCALE GENOMIC DNA]</scope>
    <source>
        <strain evidence="1 2">UMB34</strain>
    </source>
</reference>
<dbReference type="InterPro" id="IPR013783">
    <property type="entry name" value="Ig-like_fold"/>
</dbReference>
<protein>
    <submittedName>
        <fullName evidence="1">Uncharacterized protein</fullName>
    </submittedName>
</protein>
<accession>A0A101CFJ5</accession>
<evidence type="ECO:0000313" key="1">
    <source>
        <dbReference type="EMBL" id="KUJ55326.1"/>
    </source>
</evidence>
<proteinExistence type="predicted"/>